<sequence>MEKVFIEWIPYDDLHDVKYISKGGFSTIYSAYWSKGPIINWNQSKNDWNRDGEFKVALKRLHNSQNISKDFLYEFEISLLHCSGNQNNEILPIYGITQDSITKDYMIITKFVEQGNLRNFINNNFITLSWLQKLELLQSIAIGLNKIHSSGLSHNDFHSGNILVSNEKSNLSIFISDLGISGPADRSYDPFGVMQYTPPEILRGHNYTKYSDVYFFSMLMYEISVGVPPFINVSRDQLNDLIFDICDGLRPIYNSKYIPKSFEKIMKQCWDDDEFNRPLISQLVDIIGNWIKEIKENNINSQFNKCEQQIRLKYPLYKYDIYKSQQIKTTDLGKEDFEHDDDNEELNFNENDSDEDIELNEDFERRVQNRFVKLTRKDLMKWLENVDESFDPNRSYPR</sequence>
<evidence type="ECO:0000259" key="2">
    <source>
        <dbReference type="PROSITE" id="PS50011"/>
    </source>
</evidence>
<feature type="region of interest" description="Disordered" evidence="1">
    <location>
        <begin position="335"/>
        <end position="354"/>
    </location>
</feature>
<dbReference type="OrthoDB" id="346907at2759"/>
<reference evidence="3 4" key="1">
    <citation type="submission" date="2014-02" db="EMBL/GenBank/DDBJ databases">
        <title>Single nucleus genome sequencing reveals high similarity among nuclei of an endomycorrhizal fungus.</title>
        <authorList>
            <person name="Lin K."/>
            <person name="Geurts R."/>
            <person name="Zhang Z."/>
            <person name="Limpens E."/>
            <person name="Saunders D.G."/>
            <person name="Mu D."/>
            <person name="Pang E."/>
            <person name="Cao H."/>
            <person name="Cha H."/>
            <person name="Lin T."/>
            <person name="Zhou Q."/>
            <person name="Shang Y."/>
            <person name="Li Y."/>
            <person name="Ivanov S."/>
            <person name="Sharma T."/>
            <person name="Velzen R.V."/>
            <person name="Ruijter N.D."/>
            <person name="Aanen D.K."/>
            <person name="Win J."/>
            <person name="Kamoun S."/>
            <person name="Bisseling T."/>
            <person name="Huang S."/>
        </authorList>
    </citation>
    <scope>NUCLEOTIDE SEQUENCE [LARGE SCALE GENOMIC DNA]</scope>
    <source>
        <strain evidence="4">DAOM197198w</strain>
    </source>
</reference>
<dbReference type="InterPro" id="IPR001245">
    <property type="entry name" value="Ser-Thr/Tyr_kinase_cat_dom"/>
</dbReference>
<protein>
    <submittedName>
        <fullName evidence="3">Cdc15p</fullName>
    </submittedName>
</protein>
<comment type="caution">
    <text evidence="3">The sequence shown here is derived from an EMBL/GenBank/DDBJ whole genome shotgun (WGS) entry which is preliminary data.</text>
</comment>
<evidence type="ECO:0000313" key="4">
    <source>
        <dbReference type="Proteomes" id="UP000022910"/>
    </source>
</evidence>
<dbReference type="GO" id="GO:0005524">
    <property type="term" value="F:ATP binding"/>
    <property type="evidence" value="ECO:0007669"/>
    <property type="project" value="InterPro"/>
</dbReference>
<feature type="domain" description="Protein kinase" evidence="2">
    <location>
        <begin position="14"/>
        <end position="291"/>
    </location>
</feature>
<dbReference type="PANTHER" id="PTHR44329">
    <property type="entry name" value="SERINE/THREONINE-PROTEIN KINASE TNNI3K-RELATED"/>
    <property type="match status" value="1"/>
</dbReference>
<dbReference type="InterPro" id="IPR011009">
    <property type="entry name" value="Kinase-like_dom_sf"/>
</dbReference>
<dbReference type="EMBL" id="JEMT01017077">
    <property type="protein sequence ID" value="EXX68911.1"/>
    <property type="molecule type" value="Genomic_DNA"/>
</dbReference>
<name>A0A015L8N6_RHIIW</name>
<accession>A0A015L8N6</accession>
<keyword evidence="4" id="KW-1185">Reference proteome</keyword>
<gene>
    <name evidence="3" type="ORF">RirG_100800</name>
</gene>
<dbReference type="Proteomes" id="UP000022910">
    <property type="component" value="Unassembled WGS sequence"/>
</dbReference>
<dbReference type="PROSITE" id="PS50011">
    <property type="entry name" value="PROTEIN_KINASE_DOM"/>
    <property type="match status" value="1"/>
</dbReference>
<dbReference type="GO" id="GO:0004674">
    <property type="term" value="F:protein serine/threonine kinase activity"/>
    <property type="evidence" value="ECO:0007669"/>
    <property type="project" value="TreeGrafter"/>
</dbReference>
<proteinExistence type="predicted"/>
<dbReference type="InterPro" id="IPR051681">
    <property type="entry name" value="Ser/Thr_Kinases-Pseudokinases"/>
</dbReference>
<feature type="compositionally biased region" description="Acidic residues" evidence="1">
    <location>
        <begin position="338"/>
        <end position="354"/>
    </location>
</feature>
<evidence type="ECO:0000256" key="1">
    <source>
        <dbReference type="SAM" id="MobiDB-lite"/>
    </source>
</evidence>
<dbReference type="HOGENOM" id="CLU_000288_7_34_1"/>
<dbReference type="SUPFAM" id="SSF56112">
    <property type="entry name" value="Protein kinase-like (PK-like)"/>
    <property type="match status" value="1"/>
</dbReference>
<dbReference type="AlphaFoldDB" id="A0A015L8N6"/>
<dbReference type="Pfam" id="PF07714">
    <property type="entry name" value="PK_Tyr_Ser-Thr"/>
    <property type="match status" value="1"/>
</dbReference>
<evidence type="ECO:0000313" key="3">
    <source>
        <dbReference type="EMBL" id="EXX68911.1"/>
    </source>
</evidence>
<organism evidence="3 4">
    <name type="scientific">Rhizophagus irregularis (strain DAOM 197198w)</name>
    <name type="common">Glomus intraradices</name>
    <dbReference type="NCBI Taxonomy" id="1432141"/>
    <lineage>
        <taxon>Eukaryota</taxon>
        <taxon>Fungi</taxon>
        <taxon>Fungi incertae sedis</taxon>
        <taxon>Mucoromycota</taxon>
        <taxon>Glomeromycotina</taxon>
        <taxon>Glomeromycetes</taxon>
        <taxon>Glomerales</taxon>
        <taxon>Glomeraceae</taxon>
        <taxon>Rhizophagus</taxon>
    </lineage>
</organism>
<dbReference type="Gene3D" id="1.10.510.10">
    <property type="entry name" value="Transferase(Phosphotransferase) domain 1"/>
    <property type="match status" value="1"/>
</dbReference>
<dbReference type="InterPro" id="IPR000719">
    <property type="entry name" value="Prot_kinase_dom"/>
</dbReference>